<dbReference type="InterPro" id="IPR000639">
    <property type="entry name" value="Epox_hydrolase-like"/>
</dbReference>
<protein>
    <submittedName>
        <fullName evidence="3">Alpha/beta hydrolase fold protein</fullName>
    </submittedName>
</protein>
<evidence type="ECO:0000259" key="2">
    <source>
        <dbReference type="Pfam" id="PF12697"/>
    </source>
</evidence>
<dbReference type="RefSeq" id="WP_050433647.1">
    <property type="nucleotide sequence ID" value="NZ_CP012159.1"/>
</dbReference>
<dbReference type="GO" id="GO:0016787">
    <property type="term" value="F:hydrolase activity"/>
    <property type="evidence" value="ECO:0007669"/>
    <property type="project" value="UniProtKB-KW"/>
</dbReference>
<gene>
    <name evidence="3" type="ORF">CMC5_061630</name>
</gene>
<dbReference type="OrthoDB" id="9780765at2"/>
<dbReference type="KEGG" id="ccro:CMC5_061630"/>
<accession>A0A0K1EMA1</accession>
<reference evidence="3 4" key="1">
    <citation type="submission" date="2015-07" db="EMBL/GenBank/DDBJ databases">
        <title>Genome analysis of myxobacterium Chondromyces crocatus Cm c5 reveals a high potential for natural compound synthesis and the genetic basis for the loss of fruiting body formation.</title>
        <authorList>
            <person name="Zaburannyi N."/>
            <person name="Bunk B."/>
            <person name="Maier J."/>
            <person name="Overmann J."/>
            <person name="Mueller R."/>
        </authorList>
    </citation>
    <scope>NUCLEOTIDE SEQUENCE [LARGE SCALE GENOMIC DNA]</scope>
    <source>
        <strain evidence="3 4">Cm c5</strain>
    </source>
</reference>
<feature type="domain" description="AB hydrolase-1" evidence="2">
    <location>
        <begin position="43"/>
        <end position="318"/>
    </location>
</feature>
<evidence type="ECO:0000313" key="3">
    <source>
        <dbReference type="EMBL" id="AKT41941.1"/>
    </source>
</evidence>
<dbReference type="EMBL" id="CP012159">
    <property type="protein sequence ID" value="AKT41941.1"/>
    <property type="molecule type" value="Genomic_DNA"/>
</dbReference>
<dbReference type="Gene3D" id="3.40.50.1820">
    <property type="entry name" value="alpha/beta hydrolase"/>
    <property type="match status" value="1"/>
</dbReference>
<name>A0A0K1EMA1_CHOCO</name>
<keyword evidence="4" id="KW-1185">Reference proteome</keyword>
<dbReference type="PRINTS" id="PR00412">
    <property type="entry name" value="EPOXHYDRLASE"/>
</dbReference>
<dbReference type="Pfam" id="PF12697">
    <property type="entry name" value="Abhydrolase_6"/>
    <property type="match status" value="1"/>
</dbReference>
<dbReference type="Proteomes" id="UP000067626">
    <property type="component" value="Chromosome"/>
</dbReference>
<keyword evidence="1 3" id="KW-0378">Hydrolase</keyword>
<evidence type="ECO:0000256" key="1">
    <source>
        <dbReference type="ARBA" id="ARBA00022801"/>
    </source>
</evidence>
<dbReference type="AlphaFoldDB" id="A0A0K1EMA1"/>
<proteinExistence type="predicted"/>
<dbReference type="InterPro" id="IPR029058">
    <property type="entry name" value="AB_hydrolase_fold"/>
</dbReference>
<dbReference type="PANTHER" id="PTHR43329">
    <property type="entry name" value="EPOXIDE HYDROLASE"/>
    <property type="match status" value="1"/>
</dbReference>
<sequence>MSSLDDLVRDWPRPYGFENVEIGGIDGTRLRLVVGGPRTGRPVVLVHGAPQLSYAWRRVMPLLKEDYRVIAPDLRGYGASAPALTGRYDIPTLVGDLQVTIDWARSRYAEALAGRAGGPRVGRTLPPGVEHDGDTRVLLVGHDWGGTLAWILAAQRPDDLRHLVVTNAPAPAALKEIFHPLQLLRAWHVALFQLPLVDRLLERTHASLFLWMMTSSAAPGTFDPADVAFYRSAFSRPGRCTAVVEGYRQLLWGRRYDFASVAKRLTVPTTLVWGEADRALRRAVGKAAKRYAEQLDVRRLPDVRHWVPEQCPEAIARAVLDGDRAGAESL</sequence>
<dbReference type="STRING" id="52.CMC5_061630"/>
<dbReference type="SUPFAM" id="SSF53474">
    <property type="entry name" value="alpha/beta-Hydrolases"/>
    <property type="match status" value="1"/>
</dbReference>
<dbReference type="InterPro" id="IPR000073">
    <property type="entry name" value="AB_hydrolase_1"/>
</dbReference>
<organism evidence="3 4">
    <name type="scientific">Chondromyces crocatus</name>
    <dbReference type="NCBI Taxonomy" id="52"/>
    <lineage>
        <taxon>Bacteria</taxon>
        <taxon>Pseudomonadati</taxon>
        <taxon>Myxococcota</taxon>
        <taxon>Polyangia</taxon>
        <taxon>Polyangiales</taxon>
        <taxon>Polyangiaceae</taxon>
        <taxon>Chondromyces</taxon>
    </lineage>
</organism>
<evidence type="ECO:0000313" key="4">
    <source>
        <dbReference type="Proteomes" id="UP000067626"/>
    </source>
</evidence>